<name>W7BS80_9LIST</name>
<dbReference type="InterPro" id="IPR041498">
    <property type="entry name" value="Big_6"/>
</dbReference>
<organism evidence="3 4">
    <name type="scientific">Listeria cornellensis FSL F6-0969</name>
    <dbReference type="NCBI Taxonomy" id="1265820"/>
    <lineage>
        <taxon>Bacteria</taxon>
        <taxon>Bacillati</taxon>
        <taxon>Bacillota</taxon>
        <taxon>Bacilli</taxon>
        <taxon>Bacillales</taxon>
        <taxon>Listeriaceae</taxon>
        <taxon>Listeria</taxon>
    </lineage>
</organism>
<comment type="caution">
    <text evidence="3">The sequence shown here is derived from an EMBL/GenBank/DDBJ whole genome shotgun (WGS) entry which is preliminary data.</text>
</comment>
<dbReference type="EMBL" id="AODE01000074">
    <property type="protein sequence ID" value="EUJ23123.1"/>
    <property type="molecule type" value="Genomic_DNA"/>
</dbReference>
<evidence type="ECO:0008006" key="5">
    <source>
        <dbReference type="Google" id="ProtNLM"/>
    </source>
</evidence>
<sequence length="386" mass="39646">MGALTTDSTSVSGTGEANSAIVIKNGTTTIASGKTDSAGDYIFNIAKQAGGSTITATVTKASNGKTSTASTKIADDAIVQTTIGALTTSSTAVSGKGEPNSAIVIKNGTTTIASGQTDSAGNYSFIIAKQAGGSTITATVTKASTGKTSAASTTIPDVKDYALTANSYKIGTANLTGTYGKDIAKVRLFVNDQLIVQATTSNGTFTFANIASFITKPTDKVEVVGVDSAYVERARKTVTVTGTAVYDYSLTANDYTIGDPTLTGLYGKDVSKVRLWVNGVAVSQATTHADGTYTFDKVASFVKLATDKVEVVAVNAAYNEVARKTVVTKGSSILDTSLTPDPYAKDSATLTGKYGKDIAKVRLWVNDVAVAQATTSNGDFTFTNVA</sequence>
<dbReference type="AlphaFoldDB" id="W7BS80"/>
<reference evidence="3 4" key="1">
    <citation type="journal article" date="2014" name="Int. J. Syst. Evol. Microbiol.">
        <title>Listeria floridensis sp. nov., Listeria aquatica sp. nov., Listeria cornellensis sp. nov., Listeria riparia sp. nov. and Listeria grandensis sp. nov., from agricultural and natural environments.</title>
        <authorList>
            <person name="den Bakker H.C."/>
            <person name="Warchocki S."/>
            <person name="Wright E.M."/>
            <person name="Allred A.F."/>
            <person name="Ahlstrom C."/>
            <person name="Manuel C.S."/>
            <person name="Stasiewicz M.J."/>
            <person name="Burrell A."/>
            <person name="Roof S."/>
            <person name="Strawn L."/>
            <person name="Fortes E.D."/>
            <person name="Nightingale K.K."/>
            <person name="Kephart D."/>
            <person name="Wiedmann M."/>
        </authorList>
    </citation>
    <scope>NUCLEOTIDE SEQUENCE [LARGE SCALE GENOMIC DNA]</scope>
    <source>
        <strain evidence="4">FSL F6-969</strain>
    </source>
</reference>
<dbReference type="Proteomes" id="UP000019254">
    <property type="component" value="Unassembled WGS sequence"/>
</dbReference>
<evidence type="ECO:0000313" key="3">
    <source>
        <dbReference type="EMBL" id="EUJ23123.1"/>
    </source>
</evidence>
<feature type="non-terminal residue" evidence="3">
    <location>
        <position position="386"/>
    </location>
</feature>
<evidence type="ECO:0000259" key="1">
    <source>
        <dbReference type="Pfam" id="PF17936"/>
    </source>
</evidence>
<feature type="domain" description="Bacterial Ig" evidence="1">
    <location>
        <begin position="3"/>
        <end position="75"/>
    </location>
</feature>
<keyword evidence="4" id="KW-1185">Reference proteome</keyword>
<feature type="domain" description="Bacterial Ig" evidence="2">
    <location>
        <begin position="249"/>
        <end position="327"/>
    </location>
</feature>
<dbReference type="STRING" id="1265820.PCORN_19050"/>
<dbReference type="InterPro" id="IPR046746">
    <property type="entry name" value="Big_15"/>
</dbReference>
<dbReference type="Pfam" id="PF17936">
    <property type="entry name" value="Big_6"/>
    <property type="match status" value="2"/>
</dbReference>
<protein>
    <recommendedName>
        <fullName evidence="5">Modifier protein of major autolysin LytC</fullName>
    </recommendedName>
</protein>
<accession>W7BS80</accession>
<dbReference type="InterPro" id="IPR013783">
    <property type="entry name" value="Ig-like_fold"/>
</dbReference>
<dbReference type="Gene3D" id="2.60.40.10">
    <property type="entry name" value="Immunoglobulins"/>
    <property type="match status" value="2"/>
</dbReference>
<feature type="domain" description="Bacterial Ig" evidence="2">
    <location>
        <begin position="163"/>
        <end position="241"/>
    </location>
</feature>
<evidence type="ECO:0000259" key="2">
    <source>
        <dbReference type="Pfam" id="PF20622"/>
    </source>
</evidence>
<dbReference type="Pfam" id="PF20622">
    <property type="entry name" value="Big_15"/>
    <property type="match status" value="2"/>
</dbReference>
<feature type="domain" description="Bacterial Ig" evidence="1">
    <location>
        <begin position="85"/>
        <end position="157"/>
    </location>
</feature>
<evidence type="ECO:0000313" key="4">
    <source>
        <dbReference type="Proteomes" id="UP000019254"/>
    </source>
</evidence>
<proteinExistence type="predicted"/>
<gene>
    <name evidence="3" type="ORF">PCORN_19050</name>
</gene>